<sequence length="98" mass="10916">MAITPQAVKDKLDVAYADKLMQDATFEFRAAAQNGYWQIEETVGKFNEILGKSVFANVDVEIKTKGQAVLNIFAQAKAALDAHVDFLEWKQPVEVAKK</sequence>
<dbReference type="EMBL" id="MT141323">
    <property type="protein sequence ID" value="QJA58413.1"/>
    <property type="molecule type" value="Genomic_DNA"/>
</dbReference>
<organism evidence="1">
    <name type="scientific">viral metagenome</name>
    <dbReference type="NCBI Taxonomy" id="1070528"/>
    <lineage>
        <taxon>unclassified sequences</taxon>
        <taxon>metagenomes</taxon>
        <taxon>organismal metagenomes</taxon>
    </lineage>
</organism>
<protein>
    <submittedName>
        <fullName evidence="1">Uncharacterized protein</fullName>
    </submittedName>
</protein>
<gene>
    <name evidence="1" type="ORF">MM415B01452_0001</name>
</gene>
<proteinExistence type="predicted"/>
<dbReference type="AlphaFoldDB" id="A0A6M3ILX2"/>
<name>A0A6M3ILX2_9ZZZZ</name>
<evidence type="ECO:0000313" key="1">
    <source>
        <dbReference type="EMBL" id="QJA58413.1"/>
    </source>
</evidence>
<reference evidence="1" key="1">
    <citation type="submission" date="2020-03" db="EMBL/GenBank/DDBJ databases">
        <title>The deep terrestrial virosphere.</title>
        <authorList>
            <person name="Holmfeldt K."/>
            <person name="Nilsson E."/>
            <person name="Simone D."/>
            <person name="Lopez-Fernandez M."/>
            <person name="Wu X."/>
            <person name="de Brujin I."/>
            <person name="Lundin D."/>
            <person name="Andersson A."/>
            <person name="Bertilsson S."/>
            <person name="Dopson M."/>
        </authorList>
    </citation>
    <scope>NUCLEOTIDE SEQUENCE</scope>
    <source>
        <strain evidence="1">MM415B01452</strain>
    </source>
</reference>
<accession>A0A6M3ILX2</accession>